<proteinExistence type="predicted"/>
<feature type="compositionally biased region" description="Polar residues" evidence="1">
    <location>
        <begin position="213"/>
        <end position="223"/>
    </location>
</feature>
<comment type="caution">
    <text evidence="3">The sequence shown here is derived from an EMBL/GenBank/DDBJ whole genome shotgun (WGS) entry which is preliminary data.</text>
</comment>
<dbReference type="EMBL" id="LVYI01000007">
    <property type="protein sequence ID" value="OAP57776.1"/>
    <property type="molecule type" value="Genomic_DNA"/>
</dbReference>
<feature type="region of interest" description="Disordered" evidence="1">
    <location>
        <begin position="213"/>
        <end position="232"/>
    </location>
</feature>
<dbReference type="OrthoDB" id="4145020at2759"/>
<dbReference type="Proteomes" id="UP000078343">
    <property type="component" value="Unassembled WGS sequence"/>
</dbReference>
<keyword evidence="4" id="KW-1185">Reference proteome</keyword>
<evidence type="ECO:0000256" key="1">
    <source>
        <dbReference type="SAM" id="MobiDB-lite"/>
    </source>
</evidence>
<sequence>MATSRISKESSIWDFKDTLFRALGAAYAALGEASFRRHLTRIADYYGDGATIHEIETLFTKDIPAKAEQLRRELANRHVRGNNRPLRGSAPSRRLPLLDFDDEEICVLNPREVEVLEVRSTNSLQAPAKRPRDVRVLSSGEIEVLKARSTNSRRAPRKRPRVLPRLSTTPPPSGDGPASGSVTPLQAEPNIPKVTASGAATIEFDMGLAIPDASTSGQNLPESSTREGVLQTRKRRFSEVQDPAELQTVGSPRSSPPPRWESFGYVTKKGEYRCALCRTQLPNANDLLLHEKISKEHIRSLKDKKKVTIGRERLAHLTAIPAEGHNASSSAFDQRLKPHDPPEVSSQPAAGEPVGAKENINNVAPASLTQDRQAPSIYINEGRRLHLNAAPIQQSIENAEPASPLECRQTFDKGKCRATSVVSLSDEASSERATAGPTAEIHTRPTTARTEIGTLNTPRVSQYVDSAAAQQPHDIETQAAVEVTDISSDNVQDVVRSTQLAIKVLETFQKRASAFINPSTIAAEPGLTTNPDSRSDTLYTGPRASSGENSAVPTTVVLETLDNAPSSSGLTPGNRNWTQRTISAPGIGVRVGVKRGDVKENGKKKDVGEPISVIILD</sequence>
<protein>
    <recommendedName>
        <fullName evidence="2">DUF7066 domain-containing protein</fullName>
    </recommendedName>
</protein>
<evidence type="ECO:0000259" key="2">
    <source>
        <dbReference type="Pfam" id="PF23217"/>
    </source>
</evidence>
<dbReference type="Pfam" id="PF23217">
    <property type="entry name" value="DUF7066"/>
    <property type="match status" value="1"/>
</dbReference>
<name>A0A178ZE76_9EURO</name>
<feature type="domain" description="DUF7066" evidence="2">
    <location>
        <begin position="264"/>
        <end position="316"/>
    </location>
</feature>
<dbReference type="InterPro" id="IPR055494">
    <property type="entry name" value="DUF7066"/>
</dbReference>
<evidence type="ECO:0000313" key="3">
    <source>
        <dbReference type="EMBL" id="OAP57776.1"/>
    </source>
</evidence>
<feature type="region of interest" description="Disordered" evidence="1">
    <location>
        <begin position="147"/>
        <end position="190"/>
    </location>
</feature>
<evidence type="ECO:0000313" key="4">
    <source>
        <dbReference type="Proteomes" id="UP000078343"/>
    </source>
</evidence>
<organism evidence="3 4">
    <name type="scientific">Fonsecaea erecta</name>
    <dbReference type="NCBI Taxonomy" id="1367422"/>
    <lineage>
        <taxon>Eukaryota</taxon>
        <taxon>Fungi</taxon>
        <taxon>Dikarya</taxon>
        <taxon>Ascomycota</taxon>
        <taxon>Pezizomycotina</taxon>
        <taxon>Eurotiomycetes</taxon>
        <taxon>Chaetothyriomycetidae</taxon>
        <taxon>Chaetothyriales</taxon>
        <taxon>Herpotrichiellaceae</taxon>
        <taxon>Fonsecaea</taxon>
    </lineage>
</organism>
<feature type="region of interest" description="Disordered" evidence="1">
    <location>
        <begin position="241"/>
        <end position="260"/>
    </location>
</feature>
<dbReference type="AlphaFoldDB" id="A0A178ZE76"/>
<reference evidence="3 4" key="1">
    <citation type="submission" date="2016-04" db="EMBL/GenBank/DDBJ databases">
        <title>Draft genome of Fonsecaea erecta CBS 125763.</title>
        <authorList>
            <person name="Weiss V.A."/>
            <person name="Vicente V.A."/>
            <person name="Raittz R.T."/>
            <person name="Moreno L.F."/>
            <person name="De Souza E.M."/>
            <person name="Pedrosa F.O."/>
            <person name="Steffens M.B."/>
            <person name="Faoro H."/>
            <person name="Tadra-Sfeir M.Z."/>
            <person name="Najafzadeh M.J."/>
            <person name="Felipe M.S."/>
            <person name="Teixeira M."/>
            <person name="Sun J."/>
            <person name="Xi L."/>
            <person name="Gomes R."/>
            <person name="De Azevedo C.M."/>
            <person name="Salgado C.G."/>
            <person name="Da Silva M.B."/>
            <person name="Nascimento M.F."/>
            <person name="Queiroz-Telles F."/>
            <person name="Attili D.S."/>
            <person name="Gorbushina A."/>
        </authorList>
    </citation>
    <scope>NUCLEOTIDE SEQUENCE [LARGE SCALE GENOMIC DNA]</scope>
    <source>
        <strain evidence="3 4">CBS 125763</strain>
    </source>
</reference>
<accession>A0A178ZE76</accession>
<gene>
    <name evidence="3" type="ORF">AYL99_08514</name>
</gene>
<dbReference type="RefSeq" id="XP_018691143.1">
    <property type="nucleotide sequence ID" value="XM_018840022.1"/>
</dbReference>
<dbReference type="GeneID" id="30012682"/>
<feature type="region of interest" description="Disordered" evidence="1">
    <location>
        <begin position="321"/>
        <end position="355"/>
    </location>
</feature>